<feature type="domain" description="Alpha/beta hydrolase fold-3" evidence="2">
    <location>
        <begin position="76"/>
        <end position="284"/>
    </location>
</feature>
<proteinExistence type="predicted"/>
<evidence type="ECO:0000256" key="1">
    <source>
        <dbReference type="ARBA" id="ARBA00022801"/>
    </source>
</evidence>
<dbReference type="Pfam" id="PF07859">
    <property type="entry name" value="Abhydrolase_3"/>
    <property type="match status" value="1"/>
</dbReference>
<evidence type="ECO:0000313" key="4">
    <source>
        <dbReference type="Proteomes" id="UP000681290"/>
    </source>
</evidence>
<dbReference type="PANTHER" id="PTHR48081">
    <property type="entry name" value="AB HYDROLASE SUPERFAMILY PROTEIN C4A8.06C"/>
    <property type="match status" value="1"/>
</dbReference>
<dbReference type="InterPro" id="IPR029058">
    <property type="entry name" value="AB_hydrolase_fold"/>
</dbReference>
<dbReference type="SUPFAM" id="SSF53474">
    <property type="entry name" value="alpha/beta-Hydrolases"/>
    <property type="match status" value="1"/>
</dbReference>
<accession>A0ABQ4MQX7</accession>
<organism evidence="3 4">
    <name type="scientific">Paenibacillus woosongensis</name>
    <dbReference type="NCBI Taxonomy" id="307580"/>
    <lineage>
        <taxon>Bacteria</taxon>
        <taxon>Bacillati</taxon>
        <taxon>Bacillota</taxon>
        <taxon>Bacilli</taxon>
        <taxon>Bacillales</taxon>
        <taxon>Paenibacillaceae</taxon>
        <taxon>Paenibacillus</taxon>
    </lineage>
</organism>
<dbReference type="Proteomes" id="UP000681290">
    <property type="component" value="Unassembled WGS sequence"/>
</dbReference>
<dbReference type="InterPro" id="IPR050300">
    <property type="entry name" value="GDXG_lipolytic_enzyme"/>
</dbReference>
<dbReference type="EMBL" id="BOSM01000003">
    <property type="protein sequence ID" value="GIP58408.1"/>
    <property type="molecule type" value="Genomic_DNA"/>
</dbReference>
<dbReference type="RefSeq" id="WP_213590850.1">
    <property type="nucleotide sequence ID" value="NZ_BOSM01000003.1"/>
</dbReference>
<evidence type="ECO:0000313" key="3">
    <source>
        <dbReference type="EMBL" id="GIP58408.1"/>
    </source>
</evidence>
<sequence length="313" mass="35191">MDFINRVAPELRKGLESVPVFRLPEDLQMMREQPRKPVQSEHVHIKKRWITGADHQEMLVNIYEPIHRASKELPALLWLHGGGYVMGHPDIDDIICISFAEKTGCVVVCPDYRLAPEHPFPAGIHDCYKTLVWMVQAAEELNIDTSRIAVAGASAGGGLTAALTLMARDKGGPAICFQMPLYPMIDHRNETPSSYEITDPAVWNRHNNLEAWKMYLGDEQTDEEKISPYAAPFWAKSFEGLPPTYTCVGQLDPFRDETIQYVARLAQAGVDVEFQLYPGGYHAFEYTAPDAEISRRTKDGYIQALARAFNAAK</sequence>
<gene>
    <name evidence="3" type="primary">aes</name>
    <name evidence="3" type="ORF">J15TS10_22220</name>
</gene>
<evidence type="ECO:0000259" key="2">
    <source>
        <dbReference type="Pfam" id="PF07859"/>
    </source>
</evidence>
<keyword evidence="4" id="KW-1185">Reference proteome</keyword>
<reference evidence="3 4" key="1">
    <citation type="submission" date="2021-03" db="EMBL/GenBank/DDBJ databases">
        <title>Antimicrobial resistance genes in bacteria isolated from Japanese honey, and their potential for conferring macrolide and lincosamide resistance in the American foulbrood pathogen Paenibacillus larvae.</title>
        <authorList>
            <person name="Okamoto M."/>
            <person name="Kumagai M."/>
            <person name="Kanamori H."/>
            <person name="Takamatsu D."/>
        </authorList>
    </citation>
    <scope>NUCLEOTIDE SEQUENCE [LARGE SCALE GENOMIC DNA]</scope>
    <source>
        <strain evidence="3 4">J15TS10</strain>
    </source>
</reference>
<protein>
    <submittedName>
        <fullName evidence="3">Esterase</fullName>
    </submittedName>
</protein>
<dbReference type="InterPro" id="IPR013094">
    <property type="entry name" value="AB_hydrolase_3"/>
</dbReference>
<dbReference type="Gene3D" id="3.40.50.1820">
    <property type="entry name" value="alpha/beta hydrolase"/>
    <property type="match status" value="1"/>
</dbReference>
<keyword evidence="1" id="KW-0378">Hydrolase</keyword>
<name>A0ABQ4MQX7_9BACL</name>
<dbReference type="PANTHER" id="PTHR48081:SF8">
    <property type="entry name" value="ALPHA_BETA HYDROLASE FOLD-3 DOMAIN-CONTAINING PROTEIN-RELATED"/>
    <property type="match status" value="1"/>
</dbReference>
<comment type="caution">
    <text evidence="3">The sequence shown here is derived from an EMBL/GenBank/DDBJ whole genome shotgun (WGS) entry which is preliminary data.</text>
</comment>